<dbReference type="NCBIfam" id="TIGR03025">
    <property type="entry name" value="EPS_sugtrans"/>
    <property type="match status" value="1"/>
</dbReference>
<dbReference type="PANTHER" id="PTHR30576">
    <property type="entry name" value="COLANIC BIOSYNTHESIS UDP-GLUCOSE LIPID CARRIER TRANSFERASE"/>
    <property type="match status" value="1"/>
</dbReference>
<reference evidence="10" key="1">
    <citation type="journal article" date="2024" name="Antonie Van Leeuwenhoek">
        <title>Isoptericola haloaureus sp. nov., a dimorphic actinobacterium isolated from mangrove sediments of southeast India, implicating biosaline agricultural significance through nitrogen fixation and salt tolerance genes.</title>
        <authorList>
            <person name="Prathaban M."/>
            <person name="Prathiviraj R."/>
            <person name="Ravichandran M."/>
            <person name="Natarajan S.D."/>
            <person name="Sobanaa M."/>
            <person name="Hari Krishna Kumar S."/>
            <person name="Chandrasekar V."/>
            <person name="Selvin J."/>
        </authorList>
    </citation>
    <scope>NUCLEOTIDE SEQUENCE</scope>
    <source>
        <strain evidence="10">MP1014</strain>
    </source>
</reference>
<keyword evidence="3" id="KW-0808">Transferase</keyword>
<dbReference type="InterPro" id="IPR003362">
    <property type="entry name" value="Bact_transf"/>
</dbReference>
<comment type="subcellular location">
    <subcellularLocation>
        <location evidence="1">Membrane</location>
        <topology evidence="1">Multi-pass membrane protein</topology>
    </subcellularLocation>
</comment>
<evidence type="ECO:0000313" key="11">
    <source>
        <dbReference type="Proteomes" id="UP001310387"/>
    </source>
</evidence>
<evidence type="ECO:0000256" key="8">
    <source>
        <dbReference type="SAM" id="Phobius"/>
    </source>
</evidence>
<protein>
    <submittedName>
        <fullName evidence="10">Exopolysaccharide biosynthesis polyprenyl glycosylphosphotransferase</fullName>
    </submittedName>
</protein>
<dbReference type="EMBL" id="JBAGLP010000110">
    <property type="protein sequence ID" value="MEG3614316.1"/>
    <property type="molecule type" value="Genomic_DNA"/>
</dbReference>
<dbReference type="PANTHER" id="PTHR30576:SF10">
    <property type="entry name" value="SLL5057 PROTEIN"/>
    <property type="match status" value="1"/>
</dbReference>
<comment type="caution">
    <text evidence="10">The sequence shown here is derived from an EMBL/GenBank/DDBJ whole genome shotgun (WGS) entry which is preliminary data.</text>
</comment>
<feature type="transmembrane region" description="Helical" evidence="8">
    <location>
        <begin position="334"/>
        <end position="356"/>
    </location>
</feature>
<evidence type="ECO:0000256" key="1">
    <source>
        <dbReference type="ARBA" id="ARBA00004141"/>
    </source>
</evidence>
<evidence type="ECO:0000313" key="10">
    <source>
        <dbReference type="EMBL" id="MEG3614316.1"/>
    </source>
</evidence>
<name>A0ABU7Z4K8_9MICO</name>
<evidence type="ECO:0000256" key="4">
    <source>
        <dbReference type="ARBA" id="ARBA00022692"/>
    </source>
</evidence>
<feature type="transmembrane region" description="Helical" evidence="8">
    <location>
        <begin position="116"/>
        <end position="133"/>
    </location>
</feature>
<comment type="similarity">
    <text evidence="2">Belongs to the bacterial sugar transferase family.</text>
</comment>
<dbReference type="Pfam" id="PF02397">
    <property type="entry name" value="Bac_transf"/>
    <property type="match status" value="1"/>
</dbReference>
<feature type="region of interest" description="Disordered" evidence="7">
    <location>
        <begin position="215"/>
        <end position="237"/>
    </location>
</feature>
<reference evidence="10" key="2">
    <citation type="submission" date="2024-02" db="EMBL/GenBank/DDBJ databases">
        <authorList>
            <person name="Prathaban M."/>
            <person name="Mythili R."/>
            <person name="Sharmila Devi N."/>
            <person name="Sobanaa M."/>
            <person name="Prathiviraj R."/>
            <person name="Selvin J."/>
        </authorList>
    </citation>
    <scope>NUCLEOTIDE SEQUENCE</scope>
    <source>
        <strain evidence="10">MP1014</strain>
    </source>
</reference>
<evidence type="ECO:0000256" key="7">
    <source>
        <dbReference type="SAM" id="MobiDB-lite"/>
    </source>
</evidence>
<dbReference type="RefSeq" id="WP_332901123.1">
    <property type="nucleotide sequence ID" value="NZ_JBAGLP010000110.1"/>
</dbReference>
<organism evidence="10 11">
    <name type="scientific">Isoptericola haloaureus</name>
    <dbReference type="NCBI Taxonomy" id="1542902"/>
    <lineage>
        <taxon>Bacteria</taxon>
        <taxon>Bacillati</taxon>
        <taxon>Actinomycetota</taxon>
        <taxon>Actinomycetes</taxon>
        <taxon>Micrococcales</taxon>
        <taxon>Promicromonosporaceae</taxon>
        <taxon>Isoptericola</taxon>
    </lineage>
</organism>
<keyword evidence="4 8" id="KW-0812">Transmembrane</keyword>
<feature type="transmembrane region" description="Helical" evidence="8">
    <location>
        <begin position="72"/>
        <end position="95"/>
    </location>
</feature>
<evidence type="ECO:0000259" key="9">
    <source>
        <dbReference type="Pfam" id="PF02397"/>
    </source>
</evidence>
<evidence type="ECO:0000256" key="6">
    <source>
        <dbReference type="ARBA" id="ARBA00023136"/>
    </source>
</evidence>
<sequence length="520" mass="55527">MTIAESQKRLPRTWAWVWRSRGPSWRARARVEVWQTGYRHRLMATDVLLVSAACVVALVVRDAVVAAPPSGAATAVLLALVAVAVVGWPVAIALSGGYDPRVLGEGGQELHRIADAALRTFVAAAVLALLVPAPGVQAFALTAFPLGLALLIAGRSAWRARLVRARARGACTTEVVAVGSRRQVERLVDDLHDRPSGYRVVAACVPDGAAAGSYGDVDGPRPAADGPGEGASSPPEVAGVPVLGGLSDVAAVATGTAARAVVVCGSEAVDADDVHRLGWELEPLGVGLMLTAALEGVTRPRITVVPEQSVSLLHVTAPQFAGPKYVAKSLIDRVGAILLILLALPVLVVVAVVVAATSKGPILYPQERVGRDGTMFRMLKFRTMRVGADAEDYLQGRNDADGLLFKRRDDPRVTRTGRVLRRYSLDELPQLFNVLRGQMSLVGPRPPLPHEAAKYEAHVRRRLLVKPGMTGLWQVSGRCDLPWDEAVRLDIFYAENWTPLDDLLVLARTVRAVLSGRGAY</sequence>
<keyword evidence="11" id="KW-1185">Reference proteome</keyword>
<dbReference type="Proteomes" id="UP001310387">
    <property type="component" value="Unassembled WGS sequence"/>
</dbReference>
<feature type="domain" description="Bacterial sugar transferase" evidence="9">
    <location>
        <begin position="328"/>
        <end position="514"/>
    </location>
</feature>
<keyword evidence="5 8" id="KW-1133">Transmembrane helix</keyword>
<feature type="transmembrane region" description="Helical" evidence="8">
    <location>
        <begin position="42"/>
        <end position="60"/>
    </location>
</feature>
<accession>A0ABU7Z4K8</accession>
<evidence type="ECO:0000256" key="5">
    <source>
        <dbReference type="ARBA" id="ARBA00022989"/>
    </source>
</evidence>
<gene>
    <name evidence="10" type="ORF">V5O49_04175</name>
</gene>
<dbReference type="InterPro" id="IPR017475">
    <property type="entry name" value="EPS_sugar_tfrase"/>
</dbReference>
<keyword evidence="6 8" id="KW-0472">Membrane</keyword>
<evidence type="ECO:0000256" key="3">
    <source>
        <dbReference type="ARBA" id="ARBA00022679"/>
    </source>
</evidence>
<feature type="transmembrane region" description="Helical" evidence="8">
    <location>
        <begin position="139"/>
        <end position="158"/>
    </location>
</feature>
<evidence type="ECO:0000256" key="2">
    <source>
        <dbReference type="ARBA" id="ARBA00006464"/>
    </source>
</evidence>
<proteinExistence type="inferred from homology"/>